<name>A0A6A6CHC9_ZASCE</name>
<protein>
    <submittedName>
        <fullName evidence="1">Uncharacterized protein</fullName>
    </submittedName>
</protein>
<dbReference type="AlphaFoldDB" id="A0A6A6CHC9"/>
<reference evidence="1" key="1">
    <citation type="journal article" date="2020" name="Stud. Mycol.">
        <title>101 Dothideomycetes genomes: a test case for predicting lifestyles and emergence of pathogens.</title>
        <authorList>
            <person name="Haridas S."/>
            <person name="Albert R."/>
            <person name="Binder M."/>
            <person name="Bloem J."/>
            <person name="Labutti K."/>
            <person name="Salamov A."/>
            <person name="Andreopoulos B."/>
            <person name="Baker S."/>
            <person name="Barry K."/>
            <person name="Bills G."/>
            <person name="Bluhm B."/>
            <person name="Cannon C."/>
            <person name="Castanera R."/>
            <person name="Culley D."/>
            <person name="Daum C."/>
            <person name="Ezra D."/>
            <person name="Gonzalez J."/>
            <person name="Henrissat B."/>
            <person name="Kuo A."/>
            <person name="Liang C."/>
            <person name="Lipzen A."/>
            <person name="Lutzoni F."/>
            <person name="Magnuson J."/>
            <person name="Mondo S."/>
            <person name="Nolan M."/>
            <person name="Ohm R."/>
            <person name="Pangilinan J."/>
            <person name="Park H.-J."/>
            <person name="Ramirez L."/>
            <person name="Alfaro M."/>
            <person name="Sun H."/>
            <person name="Tritt A."/>
            <person name="Yoshinaga Y."/>
            <person name="Zwiers L.-H."/>
            <person name="Turgeon B."/>
            <person name="Goodwin S."/>
            <person name="Spatafora J."/>
            <person name="Crous P."/>
            <person name="Grigoriev I."/>
        </authorList>
    </citation>
    <scope>NUCLEOTIDE SEQUENCE</scope>
    <source>
        <strain evidence="1">ATCC 36951</strain>
    </source>
</reference>
<gene>
    <name evidence="1" type="ORF">M409DRAFT_23228</name>
</gene>
<dbReference type="RefSeq" id="XP_033667483.1">
    <property type="nucleotide sequence ID" value="XM_033806689.1"/>
</dbReference>
<keyword evidence="2" id="KW-1185">Reference proteome</keyword>
<dbReference type="EMBL" id="ML993596">
    <property type="protein sequence ID" value="KAF2166594.1"/>
    <property type="molecule type" value="Genomic_DNA"/>
</dbReference>
<organism evidence="1 2">
    <name type="scientific">Zasmidium cellare ATCC 36951</name>
    <dbReference type="NCBI Taxonomy" id="1080233"/>
    <lineage>
        <taxon>Eukaryota</taxon>
        <taxon>Fungi</taxon>
        <taxon>Dikarya</taxon>
        <taxon>Ascomycota</taxon>
        <taxon>Pezizomycotina</taxon>
        <taxon>Dothideomycetes</taxon>
        <taxon>Dothideomycetidae</taxon>
        <taxon>Mycosphaerellales</taxon>
        <taxon>Mycosphaerellaceae</taxon>
        <taxon>Zasmidium</taxon>
    </lineage>
</organism>
<proteinExistence type="predicted"/>
<evidence type="ECO:0000313" key="2">
    <source>
        <dbReference type="Proteomes" id="UP000799537"/>
    </source>
</evidence>
<evidence type="ECO:0000313" key="1">
    <source>
        <dbReference type="EMBL" id="KAF2166594.1"/>
    </source>
</evidence>
<dbReference type="Proteomes" id="UP000799537">
    <property type="component" value="Unassembled WGS sequence"/>
</dbReference>
<accession>A0A6A6CHC9</accession>
<sequence length="279" mass="29614">MKSVKLSLPNFDNNSQHSSFKTSSLLTILSAISTMADTCDLRGWHEVEIVVGGGGPGQAPVSYTRQGFDLNYEGGVPIGSNDDLNPIAVNGITIPVGALGQPNEIQWDPNWALTSFNGCSATYNGATYQDPTPLQIHSPTMGPKPSTPVYIDPCASATNVGHNGTNICTLEGWHKANSIDSYTKFPTGFTLKYKCGPRIGYSETLDSTANDGITIPADALGQPGEIQWMPVFGEQFEGCSATYLGVTHNGTVSWKCGSLEAGCSMCTVEFECVDDLAGQ</sequence>
<dbReference type="GeneID" id="54559961"/>